<dbReference type="Proteomes" id="UP001056426">
    <property type="component" value="Chromosome"/>
</dbReference>
<gene>
    <name evidence="1" type="ORF">M9189_09510</name>
</gene>
<dbReference type="KEGG" id="alkq:M9189_09510"/>
<evidence type="ECO:0000313" key="1">
    <source>
        <dbReference type="EMBL" id="URW79088.1"/>
    </source>
</evidence>
<accession>A0A9J6ZPA2</accession>
<dbReference type="RefSeq" id="WP_250722705.1">
    <property type="nucleotide sequence ID" value="NZ_CP098400.1"/>
</dbReference>
<dbReference type="AlphaFoldDB" id="A0A9J6ZPA2"/>
<keyword evidence="2" id="KW-1185">Reference proteome</keyword>
<protein>
    <submittedName>
        <fullName evidence="1">TIGR04255 family protein</fullName>
    </submittedName>
</protein>
<dbReference type="NCBIfam" id="TIGR04255">
    <property type="entry name" value="sporadTIGR04255"/>
    <property type="match status" value="1"/>
</dbReference>
<reference evidence="1" key="2">
    <citation type="submission" date="2022-06" db="EMBL/GenBank/DDBJ databases">
        <title>Xiashengella guii gen. nov. sp. nov., a bacterium isolated form anaerobic digestion tank.</title>
        <authorList>
            <person name="Huang H."/>
        </authorList>
    </citation>
    <scope>NUCLEOTIDE SEQUENCE</scope>
    <source>
        <strain evidence="1">Ai-910</strain>
    </source>
</reference>
<proteinExistence type="predicted"/>
<dbReference type="InterPro" id="IPR026349">
    <property type="entry name" value="CHP04255"/>
</dbReference>
<name>A0A9J6ZPA2_9BACT</name>
<sequence length="234" mass="26649">MNLPKNINPCPIVDALLEVRFTSKINANAVFGLIYSVLQKEFQKVETLPILQLPDVVRASDPNLKYKPYYKISNENFVIQIGPDVISISSFPKYLGWELFSKIIFDALTKIESVGIINVIERIGIRYINFFETNIFEKVNLKVCIGADDILYKNTIVRTEIEQGEFSSTLQVANNAIINGKLGSIIDIDTFVTKNLDVFFSRKTELINAGHLKEKELFYSLLKPEFLNTLNPTY</sequence>
<reference evidence="1" key="1">
    <citation type="submission" date="2022-05" db="EMBL/GenBank/DDBJ databases">
        <authorList>
            <person name="Sun X."/>
        </authorList>
    </citation>
    <scope>NUCLEOTIDE SEQUENCE</scope>
    <source>
        <strain evidence="1">Ai-910</strain>
    </source>
</reference>
<evidence type="ECO:0000313" key="2">
    <source>
        <dbReference type="Proteomes" id="UP001056426"/>
    </source>
</evidence>
<dbReference type="EMBL" id="CP098400">
    <property type="protein sequence ID" value="URW79088.1"/>
    <property type="molecule type" value="Genomic_DNA"/>
</dbReference>
<organism evidence="1 2">
    <name type="scientific">Xiashengella succiniciproducens</name>
    <dbReference type="NCBI Taxonomy" id="2949635"/>
    <lineage>
        <taxon>Bacteria</taxon>
        <taxon>Pseudomonadati</taxon>
        <taxon>Bacteroidota</taxon>
        <taxon>Bacteroidia</taxon>
        <taxon>Marinilabiliales</taxon>
        <taxon>Marinilabiliaceae</taxon>
        <taxon>Xiashengella</taxon>
    </lineage>
</organism>